<dbReference type="Gene3D" id="2.10.80.10">
    <property type="entry name" value="Lipase, subunit A"/>
    <property type="match status" value="1"/>
</dbReference>
<keyword evidence="1" id="KW-0732">Signal</keyword>
<accession>L7LUX9</accession>
<proteinExistence type="evidence at transcript level"/>
<feature type="signal peptide" evidence="1">
    <location>
        <begin position="1"/>
        <end position="33"/>
    </location>
</feature>
<name>L7LUX9_RHIPC</name>
<evidence type="ECO:0000256" key="1">
    <source>
        <dbReference type="SAM" id="SignalP"/>
    </source>
</evidence>
<reference evidence="2" key="1">
    <citation type="submission" date="2012-11" db="EMBL/GenBank/DDBJ databases">
        <authorList>
            <person name="Lucero-Rivera Y.E."/>
            <person name="Tovar-Ramirez D."/>
        </authorList>
    </citation>
    <scope>NUCLEOTIDE SEQUENCE</scope>
    <source>
        <tissue evidence="2">Salivary gland</tissue>
    </source>
</reference>
<reference evidence="2" key="2">
    <citation type="journal article" date="2015" name="J. Proteomics">
        <title>Sexual differences in the sialomes of the zebra tick, Rhipicephalus pulchellus.</title>
        <authorList>
            <person name="Tan A.W."/>
            <person name="Francischetti I.M."/>
            <person name="Slovak M."/>
            <person name="Kini R.M."/>
            <person name="Ribeiro J.M."/>
        </authorList>
    </citation>
    <scope>NUCLEOTIDE SEQUENCE</scope>
    <source>
        <tissue evidence="2">Salivary gland</tissue>
    </source>
</reference>
<evidence type="ECO:0000313" key="2">
    <source>
        <dbReference type="EMBL" id="JAA55595.1"/>
    </source>
</evidence>
<feature type="chain" id="PRO_5003980737" evidence="1">
    <location>
        <begin position="34"/>
        <end position="145"/>
    </location>
</feature>
<dbReference type="AlphaFoldDB" id="L7LUX9"/>
<dbReference type="EMBL" id="GACK01009439">
    <property type="protein sequence ID" value="JAA55595.1"/>
    <property type="molecule type" value="mRNA"/>
</dbReference>
<sequence length="145" mass="16234">MGQEDQLRTGSAMNVRTLLIAVHLVVLSASSSSACDGDYREFEGQQPIDPIHKQPYPPHSVGHGGHCQSTRQCRRGLCCVKQRKHNGGYTCQKMHGLGQRCTMETQIMAGKYLHRCPCVDHLRCRGNHAVKLCVPKNWSLDDELH</sequence>
<organism evidence="2">
    <name type="scientific">Rhipicephalus pulchellus</name>
    <name type="common">Yellow backed tick</name>
    <name type="synonym">Dermacentor pulchellus</name>
    <dbReference type="NCBI Taxonomy" id="72859"/>
    <lineage>
        <taxon>Eukaryota</taxon>
        <taxon>Metazoa</taxon>
        <taxon>Ecdysozoa</taxon>
        <taxon>Arthropoda</taxon>
        <taxon>Chelicerata</taxon>
        <taxon>Arachnida</taxon>
        <taxon>Acari</taxon>
        <taxon>Parasitiformes</taxon>
        <taxon>Ixodida</taxon>
        <taxon>Ixodoidea</taxon>
        <taxon>Ixodidae</taxon>
        <taxon>Rhipicephalinae</taxon>
        <taxon>Rhipicephalus</taxon>
        <taxon>Rhipicephalus</taxon>
    </lineage>
</organism>
<protein>
    <submittedName>
        <fullName evidence="2">Putative ixodegrin</fullName>
    </submittedName>
</protein>